<evidence type="ECO:0000313" key="2">
    <source>
        <dbReference type="Proteomes" id="UP000195338"/>
    </source>
</evidence>
<protein>
    <recommendedName>
        <fullName evidence="3">PheST operon leader peptide PheM</fullName>
    </recommendedName>
</protein>
<reference evidence="1 2" key="1">
    <citation type="submission" date="2016-04" db="EMBL/GenBank/DDBJ databases">
        <authorList>
            <person name="Mornico D."/>
        </authorList>
    </citation>
    <scope>NUCLEOTIDE SEQUENCE [LARGE SCALE GENOMIC DNA]</scope>
    <source>
        <strain evidence="1 2">A121</strain>
    </source>
</reference>
<proteinExistence type="predicted"/>
<dbReference type="Proteomes" id="UP000195338">
    <property type="component" value="Unassembled WGS sequence"/>
</dbReference>
<keyword evidence="2" id="KW-1185">Reference proteome</keyword>
<comment type="caution">
    <text evidence="1">The sequence shown here is derived from an EMBL/GenBank/DDBJ whole genome shotgun (WGS) entry which is preliminary data.</text>
</comment>
<dbReference type="EMBL" id="FLUX01000007">
    <property type="protein sequence ID" value="SCA74481.1"/>
    <property type="molecule type" value="Genomic_DNA"/>
</dbReference>
<evidence type="ECO:0008006" key="3">
    <source>
        <dbReference type="Google" id="ProtNLM"/>
    </source>
</evidence>
<evidence type="ECO:0000313" key="1">
    <source>
        <dbReference type="EMBL" id="SCA74481.1"/>
    </source>
</evidence>
<gene>
    <name evidence="1" type="ORF">BN4901_0346</name>
</gene>
<sequence length="39" mass="4513">MLARSTDLANFYPLAFLISFNPTDFRSTRSIPLFSARKF</sequence>
<name>A0ABY0JWH6_9ENTR</name>
<accession>A0ABY0JWH6</accession>
<organism evidence="1 2">
    <name type="scientific">Citrobacter europaeus</name>
    <dbReference type="NCBI Taxonomy" id="1914243"/>
    <lineage>
        <taxon>Bacteria</taxon>
        <taxon>Pseudomonadati</taxon>
        <taxon>Pseudomonadota</taxon>
        <taxon>Gammaproteobacteria</taxon>
        <taxon>Enterobacterales</taxon>
        <taxon>Enterobacteriaceae</taxon>
        <taxon>Citrobacter</taxon>
    </lineage>
</organism>